<protein>
    <submittedName>
        <fullName evidence="2">Uncharacterized protein</fullName>
    </submittedName>
</protein>
<dbReference type="Proteomes" id="UP000029082">
    <property type="component" value="Unassembled WGS sequence"/>
</dbReference>
<proteinExistence type="predicted"/>
<evidence type="ECO:0000313" key="2">
    <source>
        <dbReference type="EMBL" id="KFI74803.1"/>
    </source>
</evidence>
<keyword evidence="1" id="KW-0472">Membrane</keyword>
<gene>
    <name evidence="2" type="ORF">BMON_1345</name>
</gene>
<keyword evidence="1" id="KW-0812">Transmembrane</keyword>
<evidence type="ECO:0000256" key="1">
    <source>
        <dbReference type="SAM" id="Phobius"/>
    </source>
</evidence>
<feature type="transmembrane region" description="Helical" evidence="1">
    <location>
        <begin position="85"/>
        <end position="107"/>
    </location>
</feature>
<evidence type="ECO:0000313" key="3">
    <source>
        <dbReference type="Proteomes" id="UP000029082"/>
    </source>
</evidence>
<dbReference type="RefSeq" id="WP_033513157.1">
    <property type="nucleotide sequence ID" value="NZ_JDUO01000011.1"/>
</dbReference>
<dbReference type="EMBL" id="JGZE01000021">
    <property type="protein sequence ID" value="KFI74803.1"/>
    <property type="molecule type" value="Genomic_DNA"/>
</dbReference>
<name>A0A087BUV3_9BIFI</name>
<keyword evidence="3" id="KW-1185">Reference proteome</keyword>
<reference evidence="2 3" key="1">
    <citation type="submission" date="2014-03" db="EMBL/GenBank/DDBJ databases">
        <title>Genomics of Bifidobacteria.</title>
        <authorList>
            <person name="Ventura M."/>
            <person name="Milani C."/>
            <person name="Lugli G.A."/>
        </authorList>
    </citation>
    <scope>NUCLEOTIDE SEQUENCE [LARGE SCALE GENOMIC DNA]</scope>
    <source>
        <strain evidence="2 3">DSM 21395</strain>
    </source>
</reference>
<keyword evidence="1" id="KW-1133">Transmembrane helix</keyword>
<comment type="caution">
    <text evidence="2">The sequence shown here is derived from an EMBL/GenBank/DDBJ whole genome shotgun (WGS) entry which is preliminary data.</text>
</comment>
<feature type="transmembrane region" description="Helical" evidence="1">
    <location>
        <begin position="41"/>
        <end position="64"/>
    </location>
</feature>
<accession>A0A087BUV3</accession>
<sequence length="109" mass="11364">MWRALPAVSLAIAVCSALIAMGVWWADLHLVRGAYHPSDALVLIAMLVGLPIQAIGGVTALVLGSVGIARVTSADTSSVKRTEHLISLVTSVLLALATIVALMLRLWPG</sequence>
<dbReference type="AlphaFoldDB" id="A0A087BUV3"/>
<dbReference type="GeneID" id="93094849"/>
<organism evidence="2 3">
    <name type="scientific">Bifidobacterium mongoliense DSM 21395</name>
    <dbReference type="NCBI Taxonomy" id="1437603"/>
    <lineage>
        <taxon>Bacteria</taxon>
        <taxon>Bacillati</taxon>
        <taxon>Actinomycetota</taxon>
        <taxon>Actinomycetes</taxon>
        <taxon>Bifidobacteriales</taxon>
        <taxon>Bifidobacteriaceae</taxon>
        <taxon>Bifidobacterium</taxon>
    </lineage>
</organism>